<accession>A0A0F3KYZ3</accession>
<dbReference type="Proteomes" id="UP000033651">
    <property type="component" value="Unassembled WGS sequence"/>
</dbReference>
<evidence type="ECO:0000256" key="1">
    <source>
        <dbReference type="SAM" id="MobiDB-lite"/>
    </source>
</evidence>
<feature type="signal peptide" evidence="2">
    <location>
        <begin position="1"/>
        <end position="18"/>
    </location>
</feature>
<evidence type="ECO:0000256" key="2">
    <source>
        <dbReference type="SAM" id="SignalP"/>
    </source>
</evidence>
<dbReference type="Pfam" id="PF13698">
    <property type="entry name" value="DUF4156"/>
    <property type="match status" value="1"/>
</dbReference>
<dbReference type="PROSITE" id="PS51257">
    <property type="entry name" value="PROKAR_LIPOPROTEIN"/>
    <property type="match status" value="1"/>
</dbReference>
<dbReference type="InterPro" id="IPR025294">
    <property type="entry name" value="DUF4156"/>
</dbReference>
<evidence type="ECO:0008006" key="5">
    <source>
        <dbReference type="Google" id="ProtNLM"/>
    </source>
</evidence>
<feature type="chain" id="PRO_5002463395" description="DUF4156 domain-containing protein" evidence="2">
    <location>
        <begin position="19"/>
        <end position="139"/>
    </location>
</feature>
<name>A0A0F3KYZ3_9GAMM</name>
<evidence type="ECO:0000313" key="4">
    <source>
        <dbReference type="Proteomes" id="UP000033651"/>
    </source>
</evidence>
<protein>
    <recommendedName>
        <fullName evidence="5">DUF4156 domain-containing protein</fullName>
    </recommendedName>
</protein>
<dbReference type="AlphaFoldDB" id="A0A0F3KYZ3"/>
<dbReference type="OrthoDB" id="6120981at2"/>
<dbReference type="EMBL" id="JZRB01000016">
    <property type="protein sequence ID" value="KJV35334.1"/>
    <property type="molecule type" value="Genomic_DNA"/>
</dbReference>
<dbReference type="RefSeq" id="WP_045829148.1">
    <property type="nucleotide sequence ID" value="NZ_JZRB01000016.1"/>
</dbReference>
<comment type="caution">
    <text evidence="3">The sequence shown here is derived from an EMBL/GenBank/DDBJ whole genome shotgun (WGS) entry which is preliminary data.</text>
</comment>
<gene>
    <name evidence="3" type="ORF">VI08_08595</name>
</gene>
<proteinExistence type="predicted"/>
<organism evidence="3 4">
    <name type="scientific">Luteibacter yeojuensis</name>
    <dbReference type="NCBI Taxonomy" id="345309"/>
    <lineage>
        <taxon>Bacteria</taxon>
        <taxon>Pseudomonadati</taxon>
        <taxon>Pseudomonadota</taxon>
        <taxon>Gammaproteobacteria</taxon>
        <taxon>Lysobacterales</taxon>
        <taxon>Rhodanobacteraceae</taxon>
        <taxon>Luteibacter</taxon>
    </lineage>
</organism>
<keyword evidence="2" id="KW-0732">Signal</keyword>
<dbReference type="PATRIC" id="fig|345309.4.peg.935"/>
<feature type="region of interest" description="Disordered" evidence="1">
    <location>
        <begin position="82"/>
        <end position="139"/>
    </location>
</feature>
<reference evidence="3 4" key="1">
    <citation type="submission" date="2015-03" db="EMBL/GenBank/DDBJ databases">
        <title>Draft genome sequence of Luteibacter yeojuensis strain SU11.</title>
        <authorList>
            <person name="Sulaiman J."/>
            <person name="Priya K."/>
            <person name="Chan K.-G."/>
        </authorList>
    </citation>
    <scope>NUCLEOTIDE SEQUENCE [LARGE SCALE GENOMIC DNA]</scope>
    <source>
        <strain evidence="3 4">SU11</strain>
    </source>
</reference>
<keyword evidence="4" id="KW-1185">Reference proteome</keyword>
<sequence>MRKAVLLLIPLATFALSACDWGIKLDDRARNVRTAWNGDVGSCKEQGKVSVSVTSRVGPVDRSDLKVRDELEVLARNEAAKLGADTVKPLGEPNNGSQDWGAYTCGTRALGQQGVNNPPPPPPQNTTPQGGFETVPLKN</sequence>
<evidence type="ECO:0000313" key="3">
    <source>
        <dbReference type="EMBL" id="KJV35334.1"/>
    </source>
</evidence>